<evidence type="ECO:0000256" key="2">
    <source>
        <dbReference type="ARBA" id="ARBA00022448"/>
    </source>
</evidence>
<sequence length="330" mass="36022">MHKNMTRADFLRLSGATACVVAPTLLGLSGCNKPAGTNGAAKDSKLQVLASFYPIADFAQKIGGDKIEVKTLVPTGTEPHDWEPSTSDMIQFTNAKLLIYNGAGMEHWVDDTLKSLGDTAPKAIAASEGITLLEADKTDPEHEHEDKHDDHDEHEHGAYDPHVWLDPKNAKAEMKNIMNALVELDPDNKESYTSNFSKWEAECDKLDSEFSDQLAGVLQKTVVVSHAAFGYLCNEYGLTQYSIGDIDAEAEPDAKRMAEIAEYVKNNKVSTIFSEELVSPKVAKAIAEETGAKMEELNPLEGLSDDEIAAGEDYFSVMRSNLKKLVGALS</sequence>
<evidence type="ECO:0000256" key="3">
    <source>
        <dbReference type="ARBA" id="ARBA00022729"/>
    </source>
</evidence>
<evidence type="ECO:0000313" key="7">
    <source>
        <dbReference type="Proteomes" id="UP000183687"/>
    </source>
</evidence>
<dbReference type="GO" id="GO:0007155">
    <property type="term" value="P:cell adhesion"/>
    <property type="evidence" value="ECO:0007669"/>
    <property type="project" value="InterPro"/>
</dbReference>
<dbReference type="InterPro" id="IPR006127">
    <property type="entry name" value="ZnuA-like"/>
</dbReference>
<dbReference type="EMBL" id="FNSH01000001">
    <property type="protein sequence ID" value="SEB88777.1"/>
    <property type="molecule type" value="Genomic_DNA"/>
</dbReference>
<dbReference type="PROSITE" id="PS51257">
    <property type="entry name" value="PROKAR_LIPOPROTEIN"/>
    <property type="match status" value="1"/>
</dbReference>
<dbReference type="AlphaFoldDB" id="A0AB38A7H6"/>
<keyword evidence="3" id="KW-0732">Signal</keyword>
<dbReference type="CDD" id="cd01017">
    <property type="entry name" value="AdcA"/>
    <property type="match status" value="1"/>
</dbReference>
<dbReference type="Proteomes" id="UP000183687">
    <property type="component" value="Unassembled WGS sequence"/>
</dbReference>
<dbReference type="PANTHER" id="PTHR42953">
    <property type="entry name" value="HIGH-AFFINITY ZINC UPTAKE SYSTEM PROTEIN ZNUA-RELATED"/>
    <property type="match status" value="1"/>
</dbReference>
<comment type="similarity">
    <text evidence="1 4">Belongs to the bacterial solute-binding protein 9 family.</text>
</comment>
<dbReference type="InterPro" id="IPR006128">
    <property type="entry name" value="Lipoprotein_PsaA-like"/>
</dbReference>
<dbReference type="Pfam" id="PF01297">
    <property type="entry name" value="ZnuA"/>
    <property type="match status" value="1"/>
</dbReference>
<organism evidence="6 7">
    <name type="scientific">Atopobium minutum</name>
    <dbReference type="NCBI Taxonomy" id="1381"/>
    <lineage>
        <taxon>Bacteria</taxon>
        <taxon>Bacillati</taxon>
        <taxon>Actinomycetota</taxon>
        <taxon>Coriobacteriia</taxon>
        <taxon>Coriobacteriales</taxon>
        <taxon>Atopobiaceae</taxon>
        <taxon>Atopobium</taxon>
    </lineage>
</organism>
<dbReference type="InterPro" id="IPR006129">
    <property type="entry name" value="AdhesinB"/>
</dbReference>
<dbReference type="PRINTS" id="PR00690">
    <property type="entry name" value="ADHESNFAMILY"/>
</dbReference>
<accession>A0AB38A7H6</accession>
<dbReference type="GO" id="GO:0030001">
    <property type="term" value="P:metal ion transport"/>
    <property type="evidence" value="ECO:0007669"/>
    <property type="project" value="InterPro"/>
</dbReference>
<dbReference type="GO" id="GO:0046872">
    <property type="term" value="F:metal ion binding"/>
    <property type="evidence" value="ECO:0007669"/>
    <property type="project" value="InterPro"/>
</dbReference>
<dbReference type="Gene3D" id="3.40.50.1980">
    <property type="entry name" value="Nitrogenase molybdenum iron protein domain"/>
    <property type="match status" value="2"/>
</dbReference>
<dbReference type="SUPFAM" id="SSF53807">
    <property type="entry name" value="Helical backbone' metal receptor"/>
    <property type="match status" value="1"/>
</dbReference>
<evidence type="ECO:0000256" key="5">
    <source>
        <dbReference type="SAM" id="MobiDB-lite"/>
    </source>
</evidence>
<dbReference type="PRINTS" id="PR00691">
    <property type="entry name" value="ADHESINB"/>
</dbReference>
<evidence type="ECO:0000256" key="1">
    <source>
        <dbReference type="ARBA" id="ARBA00011028"/>
    </source>
</evidence>
<evidence type="ECO:0000256" key="4">
    <source>
        <dbReference type="RuleBase" id="RU003512"/>
    </source>
</evidence>
<feature type="region of interest" description="Disordered" evidence="5">
    <location>
        <begin position="138"/>
        <end position="159"/>
    </location>
</feature>
<name>A0AB38A7H6_9ACTN</name>
<proteinExistence type="inferred from homology"/>
<gene>
    <name evidence="6" type="ORF">SAMN04489746_1229</name>
</gene>
<protein>
    <submittedName>
        <fullName evidence="6">Zinc transport system substrate-binding protein</fullName>
    </submittedName>
</protein>
<dbReference type="RefSeq" id="WP_002564104.1">
    <property type="nucleotide sequence ID" value="NZ_CALJSN010000009.1"/>
</dbReference>
<keyword evidence="2 4" id="KW-0813">Transport</keyword>
<evidence type="ECO:0000313" key="6">
    <source>
        <dbReference type="EMBL" id="SEB88777.1"/>
    </source>
</evidence>
<reference evidence="6 7" key="1">
    <citation type="submission" date="2016-10" db="EMBL/GenBank/DDBJ databases">
        <authorList>
            <person name="Varghese N."/>
            <person name="Submissions S."/>
        </authorList>
    </citation>
    <scope>NUCLEOTIDE SEQUENCE [LARGE SCALE GENOMIC DNA]</scope>
    <source>
        <strain evidence="6 7">DSM 20586</strain>
    </source>
</reference>
<dbReference type="InterPro" id="IPR050492">
    <property type="entry name" value="Bact_metal-bind_prot9"/>
</dbReference>
<dbReference type="PANTHER" id="PTHR42953:SF3">
    <property type="entry name" value="HIGH-AFFINITY ZINC UPTAKE SYSTEM PROTEIN ZNUA"/>
    <property type="match status" value="1"/>
</dbReference>
<comment type="caution">
    <text evidence="6">The sequence shown here is derived from an EMBL/GenBank/DDBJ whole genome shotgun (WGS) entry which is preliminary data.</text>
</comment>